<feature type="domain" description="Bromo" evidence="15">
    <location>
        <begin position="2606"/>
        <end position="2672"/>
    </location>
</feature>
<feature type="domain" description="SET" evidence="16">
    <location>
        <begin position="2246"/>
        <end position="2362"/>
    </location>
</feature>
<feature type="domain" description="Post-SET" evidence="17">
    <location>
        <begin position="2370"/>
        <end position="2386"/>
    </location>
</feature>
<keyword evidence="11 13" id="KW-0103">Bromodomain</keyword>
<keyword evidence="6" id="KW-0949">S-adenosyl-L-methionine</keyword>
<dbReference type="InterPro" id="IPR043151">
    <property type="entry name" value="BAH_sf"/>
</dbReference>
<dbReference type="PROSITE" id="PS01359">
    <property type="entry name" value="ZF_PHD_1"/>
    <property type="match status" value="1"/>
</dbReference>
<feature type="region of interest" description="Disordered" evidence="14">
    <location>
        <begin position="1"/>
        <end position="447"/>
    </location>
</feature>
<dbReference type="Gene3D" id="2.170.270.10">
    <property type="entry name" value="SET domain"/>
    <property type="match status" value="1"/>
</dbReference>
<feature type="compositionally biased region" description="Gly residues" evidence="14">
    <location>
        <begin position="2516"/>
        <end position="2525"/>
    </location>
</feature>
<feature type="compositionally biased region" description="Low complexity" evidence="14">
    <location>
        <begin position="711"/>
        <end position="720"/>
    </location>
</feature>
<feature type="compositionally biased region" description="Low complexity" evidence="14">
    <location>
        <begin position="1621"/>
        <end position="1651"/>
    </location>
</feature>
<evidence type="ECO:0000256" key="1">
    <source>
        <dbReference type="ARBA" id="ARBA00004123"/>
    </source>
</evidence>
<evidence type="ECO:0000256" key="11">
    <source>
        <dbReference type="ARBA" id="ARBA00023117"/>
    </source>
</evidence>
<feature type="region of interest" description="Disordered" evidence="14">
    <location>
        <begin position="767"/>
        <end position="823"/>
    </location>
</feature>
<feature type="compositionally biased region" description="Low complexity" evidence="14">
    <location>
        <begin position="2526"/>
        <end position="2544"/>
    </location>
</feature>
<dbReference type="EnsemblMetazoa" id="ACOM034264-RA">
    <property type="protein sequence ID" value="ACOM034264-PA.1"/>
    <property type="gene ID" value="ACOM034264"/>
</dbReference>
<dbReference type="Pfam" id="PF00439">
    <property type="entry name" value="Bromodomain"/>
    <property type="match status" value="1"/>
</dbReference>
<feature type="compositionally biased region" description="Low complexity" evidence="14">
    <location>
        <begin position="25"/>
        <end position="34"/>
    </location>
</feature>
<feature type="compositionally biased region" description="Polar residues" evidence="14">
    <location>
        <begin position="600"/>
        <end position="609"/>
    </location>
</feature>
<dbReference type="InterPro" id="IPR017956">
    <property type="entry name" value="AT_hook_DNA-bd_motif"/>
</dbReference>
<feature type="compositionally biased region" description="Basic residues" evidence="14">
    <location>
        <begin position="1097"/>
        <end position="1108"/>
    </location>
</feature>
<feature type="region of interest" description="Disordered" evidence="14">
    <location>
        <begin position="516"/>
        <end position="720"/>
    </location>
</feature>
<evidence type="ECO:0000256" key="4">
    <source>
        <dbReference type="ARBA" id="ARBA00022603"/>
    </source>
</evidence>
<evidence type="ECO:0000256" key="7">
    <source>
        <dbReference type="ARBA" id="ARBA00022723"/>
    </source>
</evidence>
<keyword evidence="4" id="KW-0489">Methyltransferase</keyword>
<dbReference type="InterPro" id="IPR043319">
    <property type="entry name" value="PHD_ASH1L"/>
</dbReference>
<dbReference type="PROSITE" id="PS50014">
    <property type="entry name" value="BROMODOMAIN_2"/>
    <property type="match status" value="1"/>
</dbReference>
<keyword evidence="5" id="KW-0808">Transferase</keyword>
<dbReference type="InterPro" id="IPR019786">
    <property type="entry name" value="Zinc_finger_PHD-type_CS"/>
</dbReference>
<dbReference type="Pfam" id="PF17907">
    <property type="entry name" value="AWS"/>
    <property type="match status" value="1"/>
</dbReference>
<feature type="compositionally biased region" description="Acidic residues" evidence="14">
    <location>
        <begin position="1113"/>
        <end position="1125"/>
    </location>
</feature>
<dbReference type="InterPro" id="IPR001487">
    <property type="entry name" value="Bromodomain"/>
</dbReference>
<evidence type="ECO:0000256" key="14">
    <source>
        <dbReference type="SAM" id="MobiDB-lite"/>
    </source>
</evidence>
<feature type="compositionally biased region" description="Basic and acidic residues" evidence="14">
    <location>
        <begin position="1985"/>
        <end position="1999"/>
    </location>
</feature>
<feature type="compositionally biased region" description="Low complexity" evidence="14">
    <location>
        <begin position="2419"/>
        <end position="2432"/>
    </location>
</feature>
<feature type="compositionally biased region" description="Low complexity" evidence="14">
    <location>
        <begin position="41"/>
        <end position="61"/>
    </location>
</feature>
<accession>A0A8W7PMC7</accession>
<evidence type="ECO:0000256" key="10">
    <source>
        <dbReference type="ARBA" id="ARBA00022853"/>
    </source>
</evidence>
<dbReference type="CDD" id="cd05525">
    <property type="entry name" value="Bromo_ASH1"/>
    <property type="match status" value="1"/>
</dbReference>
<feature type="region of interest" description="Disordered" evidence="14">
    <location>
        <begin position="995"/>
        <end position="1199"/>
    </location>
</feature>
<dbReference type="InterPro" id="IPR011011">
    <property type="entry name" value="Znf_FYVE_PHD"/>
</dbReference>
<evidence type="ECO:0000256" key="13">
    <source>
        <dbReference type="PROSITE-ProRule" id="PRU00035"/>
    </source>
</evidence>
<feature type="compositionally biased region" description="Low complexity" evidence="14">
    <location>
        <begin position="1073"/>
        <end position="1084"/>
    </location>
</feature>
<feature type="compositionally biased region" description="Polar residues" evidence="14">
    <location>
        <begin position="650"/>
        <end position="679"/>
    </location>
</feature>
<dbReference type="GO" id="GO:0006355">
    <property type="term" value="P:regulation of DNA-templated transcription"/>
    <property type="evidence" value="ECO:0007669"/>
    <property type="project" value="TreeGrafter"/>
</dbReference>
<feature type="compositionally biased region" description="Low complexity" evidence="14">
    <location>
        <begin position="1489"/>
        <end position="1505"/>
    </location>
</feature>
<dbReference type="PANTHER" id="PTHR46147">
    <property type="entry name" value="HISTONE-LYSINE N-METHYLTRANSFERASE ASH1"/>
    <property type="match status" value="1"/>
</dbReference>
<dbReference type="InterPro" id="IPR046341">
    <property type="entry name" value="SET_dom_sf"/>
</dbReference>
<feature type="compositionally biased region" description="Gly residues" evidence="14">
    <location>
        <begin position="1428"/>
        <end position="1438"/>
    </location>
</feature>
<dbReference type="SMART" id="SM00317">
    <property type="entry name" value="SET"/>
    <property type="match status" value="1"/>
</dbReference>
<dbReference type="SMART" id="SM00508">
    <property type="entry name" value="PostSET"/>
    <property type="match status" value="1"/>
</dbReference>
<feature type="compositionally biased region" description="Gly residues" evidence="14">
    <location>
        <begin position="562"/>
        <end position="574"/>
    </location>
</feature>
<feature type="compositionally biased region" description="Basic and acidic residues" evidence="14">
    <location>
        <begin position="2128"/>
        <end position="2142"/>
    </location>
</feature>
<feature type="compositionally biased region" description="Gly residues" evidence="14">
    <location>
        <begin position="1610"/>
        <end position="1620"/>
    </location>
</feature>
<evidence type="ECO:0000256" key="6">
    <source>
        <dbReference type="ARBA" id="ARBA00022691"/>
    </source>
</evidence>
<feature type="compositionally biased region" description="Gly residues" evidence="14">
    <location>
        <begin position="427"/>
        <end position="441"/>
    </location>
</feature>
<feature type="compositionally biased region" description="Basic residues" evidence="14">
    <location>
        <begin position="1402"/>
        <end position="1414"/>
    </location>
</feature>
<feature type="domain" description="BAH" evidence="18">
    <location>
        <begin position="2830"/>
        <end position="2949"/>
    </location>
</feature>
<keyword evidence="3" id="KW-0158">Chromosome</keyword>
<dbReference type="Pfam" id="PF01426">
    <property type="entry name" value="BAH"/>
    <property type="match status" value="1"/>
</dbReference>
<dbReference type="SUPFAM" id="SSF82199">
    <property type="entry name" value="SET domain"/>
    <property type="match status" value="1"/>
</dbReference>
<feature type="domain" description="AWS" evidence="19">
    <location>
        <begin position="2193"/>
        <end position="2243"/>
    </location>
</feature>
<dbReference type="SUPFAM" id="SSF57903">
    <property type="entry name" value="FYVE/PHD zinc finger"/>
    <property type="match status" value="1"/>
</dbReference>
<evidence type="ECO:0000256" key="3">
    <source>
        <dbReference type="ARBA" id="ARBA00022454"/>
    </source>
</evidence>
<feature type="compositionally biased region" description="Low complexity" evidence="14">
    <location>
        <begin position="740"/>
        <end position="753"/>
    </location>
</feature>
<feature type="compositionally biased region" description="Basic and acidic residues" evidence="14">
    <location>
        <begin position="202"/>
        <end position="212"/>
    </location>
</feature>
<feature type="region of interest" description="Disordered" evidence="14">
    <location>
        <begin position="2392"/>
        <end position="2479"/>
    </location>
</feature>
<feature type="compositionally biased region" description="Polar residues" evidence="14">
    <location>
        <begin position="341"/>
        <end position="356"/>
    </location>
</feature>
<feature type="compositionally biased region" description="Low complexity" evidence="14">
    <location>
        <begin position="148"/>
        <end position="163"/>
    </location>
</feature>
<evidence type="ECO:0000256" key="2">
    <source>
        <dbReference type="ARBA" id="ARBA00004286"/>
    </source>
</evidence>
<feature type="region of interest" description="Disordered" evidence="14">
    <location>
        <begin position="732"/>
        <end position="753"/>
    </location>
</feature>
<dbReference type="GO" id="GO:0003682">
    <property type="term" value="F:chromatin binding"/>
    <property type="evidence" value="ECO:0007669"/>
    <property type="project" value="InterPro"/>
</dbReference>
<evidence type="ECO:0000259" key="15">
    <source>
        <dbReference type="PROSITE" id="PS50014"/>
    </source>
</evidence>
<dbReference type="SMART" id="SM00249">
    <property type="entry name" value="PHD"/>
    <property type="match status" value="1"/>
</dbReference>
<dbReference type="PROSITE" id="PS50868">
    <property type="entry name" value="POST_SET"/>
    <property type="match status" value="1"/>
</dbReference>
<evidence type="ECO:0000259" key="17">
    <source>
        <dbReference type="PROSITE" id="PS50868"/>
    </source>
</evidence>
<evidence type="ECO:0000256" key="5">
    <source>
        <dbReference type="ARBA" id="ARBA00022679"/>
    </source>
</evidence>
<dbReference type="SMART" id="SM00384">
    <property type="entry name" value="AT_hook"/>
    <property type="match status" value="5"/>
</dbReference>
<name>A0A8W7PMC7_ANOCL</name>
<evidence type="ECO:0000259" key="18">
    <source>
        <dbReference type="PROSITE" id="PS51038"/>
    </source>
</evidence>
<dbReference type="PROSITE" id="PS51038">
    <property type="entry name" value="BAH"/>
    <property type="match status" value="1"/>
</dbReference>
<feature type="compositionally biased region" description="Basic and acidic residues" evidence="14">
    <location>
        <begin position="1126"/>
        <end position="1137"/>
    </location>
</feature>
<dbReference type="InterPro" id="IPR001965">
    <property type="entry name" value="Znf_PHD"/>
</dbReference>
<dbReference type="SUPFAM" id="SSF47370">
    <property type="entry name" value="Bromodomain"/>
    <property type="match status" value="1"/>
</dbReference>
<dbReference type="InterPro" id="IPR043320">
    <property type="entry name" value="Bromo_ASH1L"/>
</dbReference>
<dbReference type="VEuPathDB" id="VectorBase:ACON2_041402"/>
<feature type="region of interest" description="Disordered" evidence="14">
    <location>
        <begin position="1389"/>
        <end position="1443"/>
    </location>
</feature>
<dbReference type="InterPro" id="IPR001214">
    <property type="entry name" value="SET_dom"/>
</dbReference>
<proteinExistence type="predicted"/>
<dbReference type="PROSITE" id="PS51215">
    <property type="entry name" value="AWS"/>
    <property type="match status" value="1"/>
</dbReference>
<feature type="compositionally biased region" description="Basic and acidic residues" evidence="14">
    <location>
        <begin position="1015"/>
        <end position="1027"/>
    </location>
</feature>
<feature type="region of interest" description="Disordered" evidence="14">
    <location>
        <begin position="2046"/>
        <end position="2205"/>
    </location>
</feature>
<dbReference type="CDD" id="cd15548">
    <property type="entry name" value="PHD_ASH1L"/>
    <property type="match status" value="1"/>
</dbReference>
<dbReference type="CDD" id="cd19174">
    <property type="entry name" value="SET_ASH1L"/>
    <property type="match status" value="1"/>
</dbReference>
<dbReference type="InterPro" id="IPR006560">
    <property type="entry name" value="AWS_dom"/>
</dbReference>
<dbReference type="GO" id="GO:0008270">
    <property type="term" value="F:zinc ion binding"/>
    <property type="evidence" value="ECO:0007669"/>
    <property type="project" value="UniProtKB-KW"/>
</dbReference>
<dbReference type="SMART" id="SM00570">
    <property type="entry name" value="AWS"/>
    <property type="match status" value="1"/>
</dbReference>
<dbReference type="InterPro" id="IPR003616">
    <property type="entry name" value="Post-SET_dom"/>
</dbReference>
<feature type="region of interest" description="Disordered" evidence="14">
    <location>
        <begin position="2992"/>
        <end position="3044"/>
    </location>
</feature>
<evidence type="ECO:0000256" key="9">
    <source>
        <dbReference type="ARBA" id="ARBA00022833"/>
    </source>
</evidence>
<feature type="compositionally biased region" description="Low complexity" evidence="14">
    <location>
        <begin position="1668"/>
        <end position="1685"/>
    </location>
</feature>
<feature type="compositionally biased region" description="Low complexity" evidence="14">
    <location>
        <begin position="1003"/>
        <end position="1014"/>
    </location>
</feature>
<feature type="region of interest" description="Disordered" evidence="14">
    <location>
        <begin position="1931"/>
        <end position="2015"/>
    </location>
</feature>
<feature type="compositionally biased region" description="Polar residues" evidence="14">
    <location>
        <begin position="2144"/>
        <end position="2153"/>
    </location>
</feature>
<evidence type="ECO:0000259" key="19">
    <source>
        <dbReference type="PROSITE" id="PS51215"/>
    </source>
</evidence>
<feature type="compositionally biased region" description="Low complexity" evidence="14">
    <location>
        <begin position="530"/>
        <end position="561"/>
    </location>
</feature>
<protein>
    <submittedName>
        <fullName evidence="20">Histone-lysine N-methyltransferase</fullName>
    </submittedName>
</protein>
<keyword evidence="9" id="KW-0862">Zinc</keyword>
<dbReference type="GO" id="GO:0042800">
    <property type="term" value="F:histone H3K4 methyltransferase activity"/>
    <property type="evidence" value="ECO:0007669"/>
    <property type="project" value="TreeGrafter"/>
</dbReference>
<dbReference type="PANTHER" id="PTHR46147:SF3">
    <property type="entry name" value="HISTONE-LYSINE N-METHYLTRANSFERASE ASH1"/>
    <property type="match status" value="1"/>
</dbReference>
<dbReference type="GO" id="GO:0032259">
    <property type="term" value="P:methylation"/>
    <property type="evidence" value="ECO:0007669"/>
    <property type="project" value="UniProtKB-KW"/>
</dbReference>
<keyword evidence="12" id="KW-0539">Nucleus</keyword>
<dbReference type="InterPro" id="IPR036427">
    <property type="entry name" value="Bromodomain-like_sf"/>
</dbReference>
<dbReference type="VEuPathDB" id="VectorBase:ACON2_041021"/>
<feature type="compositionally biased region" description="Gly residues" evidence="14">
    <location>
        <begin position="1536"/>
        <end position="1560"/>
    </location>
</feature>
<keyword evidence="8" id="KW-0863">Zinc-finger</keyword>
<evidence type="ECO:0000313" key="20">
    <source>
        <dbReference type="EnsemblMetazoa" id="ACOM034264-PA.1"/>
    </source>
</evidence>
<dbReference type="Proteomes" id="UP000075882">
    <property type="component" value="Unassembled WGS sequence"/>
</dbReference>
<feature type="region of interest" description="Disordered" evidence="14">
    <location>
        <begin position="1668"/>
        <end position="1812"/>
    </location>
</feature>
<feature type="compositionally biased region" description="Polar residues" evidence="14">
    <location>
        <begin position="1709"/>
        <end position="1723"/>
    </location>
</feature>
<feature type="compositionally biased region" description="Basic residues" evidence="14">
    <location>
        <begin position="920"/>
        <end position="934"/>
    </location>
</feature>
<dbReference type="Gene3D" id="1.20.920.10">
    <property type="entry name" value="Bromodomain-like"/>
    <property type="match status" value="1"/>
</dbReference>
<dbReference type="Pfam" id="PF00856">
    <property type="entry name" value="SET"/>
    <property type="match status" value="1"/>
</dbReference>
<feature type="region of interest" description="Disordered" evidence="14">
    <location>
        <begin position="870"/>
        <end position="979"/>
    </location>
</feature>
<evidence type="ECO:0000256" key="8">
    <source>
        <dbReference type="ARBA" id="ARBA00022771"/>
    </source>
</evidence>
<dbReference type="InterPro" id="IPR001025">
    <property type="entry name" value="BAH_dom"/>
</dbReference>
<keyword evidence="10" id="KW-0156">Chromatin regulator</keyword>
<dbReference type="PROSITE" id="PS50280">
    <property type="entry name" value="SET"/>
    <property type="match status" value="1"/>
</dbReference>
<feature type="region of interest" description="Disordered" evidence="14">
    <location>
        <begin position="1474"/>
        <end position="1651"/>
    </location>
</feature>
<dbReference type="CDD" id="cd04717">
    <property type="entry name" value="BAH_polybromo"/>
    <property type="match status" value="1"/>
</dbReference>
<feature type="compositionally biased region" description="Pro residues" evidence="14">
    <location>
        <begin position="1142"/>
        <end position="1151"/>
    </location>
</feature>
<feature type="compositionally biased region" description="Gly residues" evidence="14">
    <location>
        <begin position="3003"/>
        <end position="3027"/>
    </location>
</feature>
<keyword evidence="7" id="KW-0479">Metal-binding</keyword>
<feature type="region of interest" description="Disordered" evidence="14">
    <location>
        <begin position="2512"/>
        <end position="2551"/>
    </location>
</feature>
<dbReference type="GO" id="GO:0005694">
    <property type="term" value="C:chromosome"/>
    <property type="evidence" value="ECO:0007669"/>
    <property type="project" value="UniProtKB-SubCell"/>
</dbReference>
<comment type="subcellular location">
    <subcellularLocation>
        <location evidence="2">Chromosome</location>
    </subcellularLocation>
    <subcellularLocation>
        <location evidence="1">Nucleus</location>
    </subcellularLocation>
</comment>
<reference evidence="20" key="1">
    <citation type="submission" date="2022-08" db="UniProtKB">
        <authorList>
            <consortium name="EnsemblMetazoa"/>
        </authorList>
    </citation>
    <scope>IDENTIFICATION</scope>
</reference>
<dbReference type="GO" id="GO:0003677">
    <property type="term" value="F:DNA binding"/>
    <property type="evidence" value="ECO:0007669"/>
    <property type="project" value="InterPro"/>
</dbReference>
<sequence length="3100" mass="323249">MTIVKSNTADAAGTNPADNAKSPLSSSSSSSSSSDSDDGSDSSSDSDSSSASTSKTSSKQSSGGGGGGGVPPEKPQQFSVMSVARFQPSAPAADATGQPSFCGGAAAAAAADRRQKNAENVLGGERASPAGSSTKVDSFKDGATKKGSNAAKSAMVAAVEASSTRARAPPPSTAQQRVSSEGGGSKALTATAASRKQGSRMLPDDKREERGRTMHTKARKRRSSSGNDGSSAGRTKKSVSESDSSSASSSFSSCTSNSDSDTSSTAGDNSNHHHQQQQDDKAKQTVGGGRHARTASSAAVASGSAIAAGKKQKILKRKKASRTATSSSSDEEDEEDLPSGRSGSKSGTANRTNEFTSSDSSSSDEDGKAFAAMRTKAKSLQSTKGSGKDGNGLLTLTDGSAGGLLLNRPPLSTSTPAKQHGAFPPTLGGGMSSAGDGGLTAEGGSCSSDNELPALVSAAIRRVESGSDAESIRGLSAPTQQYTSSLLRDFVVKTQMLGTVGGGGAGAMPAGVSGSAANSAGGGGGGGGSPSSSSSSSSSSGSSSSSSSSSMEEGADPAIGSAGPGPGGGGGGGVAAFELDVRKIKTESPVPSTLPPASVGRNTPLVNGLTTGGMKTTDLPVPAPAPKRRGRPPKSSLQAAPAPPPAARPTGSSRSVTIPTVSESPDSGILSTHSSTGSPKTDKTRSASHLRSTVGVTGSSTSSRRSKSEARGSASSASSAILSAGGAAYAANSVLPAPPGAAGSGSRTSGTAASSYALTSCLDRNTYATERVLYPPRGPKKRGVGRPPKKDTAAHQQPAGAGRGGPANDPTARSQQQTEDRLDPHWQKIDISKKFHEPRLSGYKSDGGHSTICCSKRLASQSGYISDYGGVGASSGRSRLSGYKSDFSSRSRRSCSRAGGYRSDYGRAKSCGYRSDCSTRHRKQVRRKRRKKIGSHQQSQQQQHHNQHDHQHHNNNLSDRKNYNASSDGGGGGGSTKSASVGELEIMFMAGLTLGSTSDEDSSSTSSSTSSSSAESRESLFTDHSGVDRGANSSSGADKVKRATSGRGRKANVATTKPNAKLPRTPRKPTPPKTVAKGRGAAKAPRGRPPSSTTIDRRRKANHAKHGSNKLDSDDEDEDEEEEAELVVKRRFGDRVRTKPLQPAPKDPPTKPSVAATASVALKQKSSALVKKPGQRGRPPGVKKQPGGTGSTATAAAQPAGKTLGSLDVLLAPKNSTAPVLPVNNFDRVVASMSGSSKQQPGSSEAKKSSIYTFSSTTVAPKNAFAAFLLRGAAADDGAKDDAEEGGRLLGVKKLPLSKANVIKNSEECSRRFQKSTSSFALGGIAGSVDLLARIADGTIPKASPTKSVCSKRSRRKSCASDRLEVMSVKSYGVIGSCGKIRQRRLSTMSRCSSRSAGSRHAAARMRRRKKRLRSMSVAPGTTAEMVSGGGGGGGAAGGAPSSSGLDLKLNVEIDRLSESFSGMCRIVGGAVSNEAGQAPSGAGRSVSPPEEATATNAPAAATPTSGKGHQTKRSVKKRKASEHVTDSPSTAGGANAPGGGGGGAAALGNGGGAGGGGGTGKRRNKKTVPTQSPDDHKLPLKKRHYLLTPGEKGNNSDNNSGVDEVKTGSSGGNGGGVGGSSATAAGSNVDSGNSSTSGATGSGSGSANSSFTGSHTVLNPCAFASGARSSANSAAAGSSISGAATKAVTPKKRHLLKSPEPGPVPTDTELQLQIKSSDSPLTIVNGGGASGTVGDAGSSPSDGHTAGRKAAVDGAVVGSPSNAAGQANPPVAGSKKKTNRQQEGSSISSSTVSRERQAWELPVNPGQRVKVQPGPSIVQRYRHGHRLYNRPDRCIPPPLLVEMLDSPRLGGKDVAAAAGAIGSSSSGSSGNVATKLESEELQVLTAAQRKAAGLGAGSALLATISTASASSEKVLEKLLTKTGAHHLLMKKKRKKPNRTGFPTVKKKKKKLPENDPLDDGLSVLDLKPEVGPDLFDSSNLTRHVPSEAEKTRMKERQQQHHPSTGKHAACDRVPKEGEPTDCFIERHTGVGRPRLSVVSLEKLQGKLPLPGGGSRDVATTPPATGGRGRKSVINPLAAEHQLAAHRSRGLRDEPPAAAAGTVGRKGKKRQEAPKPLPETAVGKRQKASMDTEIRSAKERNRSKSVSVASEQLPNIVRLSETLSKGAAAKENKENSRLPPGRPPSAAKRAGKEPATSAETSPQMMPPDGCQDDCLTRMVYTECVPEQCPCGDRCRNTCIQRHEYAPGLERFMTEEKGWGIRSRERISKGTFIMEYLGEVVTEREFKERMRTMYLNDTHHYCLNLDGGLVIDGHRMGSDCRFVNHSCAPNCEMQKWSVNGLFRMALFAMRDIPPNEELCYDYNFSLFNPSEGQPCRCGSEQCRGVIGGKSQRIKPIPLGSSGGGAGGPGGTGGQRNASEAGADTDASKAAGADGTAGGSGASGALVVELSPRSAARSRKRQAKKNQPIVHLNGTPLPTFHPPSVKERALIAEHHCFLLRNLNKIRRQKERAATLASAGGGGNGGAGAAATESGGQGAAAGSDQTAGGSGKPSLASQISALRCPRNIRTRGLAFVEDDPELEKTARIAVALKDICTEIATLKDDKGVPFISKLQLPSKKKTPLYYERIPKPIDLAQIETNIEQGVYRMPKVFEEDLLIMLSNAIKYYGINSPEGIASEALKSHYYTCKQQQVPKLQAYIGEENELLRGFVPKKEPAEDAVPPKPKRGRRQEQPEDIIRCICGLFKDEGLMIQCSKCLVWQHIECTKADPAVENYLCEKCDPREVNYEIPLNEFTEEGYQYYVSLMRGKLQIRQTDTVYVLRDIPMSPDPKNPNAPVRKHTYETIGKIEYSECDIFRVESLWKDKEGRRFVYGHHYLRPHETYHEPTRRFYPNEVMRVPLYEVIPIELVVDRCWVLDPITFCKGRPVDSSEPHVYICELRVDKSARLFSKISRHSHPVCMKSYAFHKFEQKLKIAKTFAPHDLGSLAHLLSIRDKQKRGSKKDDGSGGQTSAGSAAGGSSGFGGAGGSHSGGSKKMTPIIQLLPPPPKTLAEKRNRLEQVLARLMQKLTLNPNALPVVDISYLLTGRGARLRRTNNSTPVPII</sequence>
<dbReference type="Gene3D" id="3.30.40.10">
    <property type="entry name" value="Zinc/RING finger domain, C3HC4 (zinc finger)"/>
    <property type="match status" value="1"/>
</dbReference>
<dbReference type="Gene3D" id="2.30.30.490">
    <property type="match status" value="1"/>
</dbReference>
<evidence type="ECO:0000259" key="16">
    <source>
        <dbReference type="PROSITE" id="PS50280"/>
    </source>
</evidence>
<dbReference type="FunFam" id="3.30.40.10:FF:000113">
    <property type="entry name" value="Histone-lysine N-methyltransferase"/>
    <property type="match status" value="1"/>
</dbReference>
<dbReference type="SMART" id="SM00439">
    <property type="entry name" value="BAH"/>
    <property type="match status" value="1"/>
</dbReference>
<dbReference type="Pfam" id="PF20826">
    <property type="entry name" value="PHD_5"/>
    <property type="match status" value="1"/>
</dbReference>
<dbReference type="InterPro" id="IPR013083">
    <property type="entry name" value="Znf_RING/FYVE/PHD"/>
</dbReference>
<feature type="compositionally biased region" description="Gly residues" evidence="14">
    <location>
        <begin position="520"/>
        <end position="529"/>
    </location>
</feature>
<feature type="compositionally biased region" description="Low complexity" evidence="14">
    <location>
        <begin position="294"/>
        <end position="308"/>
    </location>
</feature>
<dbReference type="GO" id="GO:0005654">
    <property type="term" value="C:nucleoplasm"/>
    <property type="evidence" value="ECO:0007669"/>
    <property type="project" value="TreeGrafter"/>
</dbReference>
<feature type="compositionally biased region" description="Basic residues" evidence="14">
    <location>
        <begin position="213"/>
        <end position="223"/>
    </location>
</feature>
<feature type="compositionally biased region" description="Gly residues" evidence="14">
    <location>
        <begin position="2399"/>
        <end position="2412"/>
    </location>
</feature>
<feature type="compositionally biased region" description="Low complexity" evidence="14">
    <location>
        <begin position="241"/>
        <end position="265"/>
    </location>
</feature>
<feature type="compositionally biased region" description="Low complexity" evidence="14">
    <location>
        <begin position="1389"/>
        <end position="1401"/>
    </location>
</feature>
<feature type="compositionally biased region" description="Polar residues" evidence="14">
    <location>
        <begin position="224"/>
        <end position="233"/>
    </location>
</feature>
<evidence type="ECO:0000256" key="12">
    <source>
        <dbReference type="ARBA" id="ARBA00023242"/>
    </source>
</evidence>
<feature type="compositionally biased region" description="Low complexity" evidence="14">
    <location>
        <begin position="691"/>
        <end position="703"/>
    </location>
</feature>
<organism evidence="20">
    <name type="scientific">Anopheles coluzzii</name>
    <name type="common">African malaria mosquito</name>
    <dbReference type="NCBI Taxonomy" id="1518534"/>
    <lineage>
        <taxon>Eukaryota</taxon>
        <taxon>Metazoa</taxon>
        <taxon>Ecdysozoa</taxon>
        <taxon>Arthropoda</taxon>
        <taxon>Hexapoda</taxon>
        <taxon>Insecta</taxon>
        <taxon>Pterygota</taxon>
        <taxon>Neoptera</taxon>
        <taxon>Endopterygota</taxon>
        <taxon>Diptera</taxon>
        <taxon>Nematocera</taxon>
        <taxon>Culicoidea</taxon>
        <taxon>Culicidae</taxon>
        <taxon>Anophelinae</taxon>
        <taxon>Anopheles</taxon>
    </lineage>
</organism>
<feature type="compositionally biased region" description="Basic residues" evidence="14">
    <location>
        <begin position="1510"/>
        <end position="1521"/>
    </location>
</feature>
<feature type="compositionally biased region" description="Basic residues" evidence="14">
    <location>
        <begin position="310"/>
        <end position="321"/>
    </location>
</feature>